<name>A0A930YUN9_9FLAO</name>
<reference evidence="2" key="1">
    <citation type="submission" date="2020-11" db="EMBL/GenBank/DDBJ databases">
        <title>Genome seq and assembly of Planobacterium sp.</title>
        <authorList>
            <person name="Chhetri G."/>
        </authorList>
    </citation>
    <scope>NUCLEOTIDE SEQUENCE</scope>
    <source>
        <strain evidence="2">GCR5</strain>
    </source>
</reference>
<accession>A0A930YUN9</accession>
<keyword evidence="2" id="KW-0675">Receptor</keyword>
<dbReference type="EMBL" id="JADKYY010000002">
    <property type="protein sequence ID" value="MBF5026703.1"/>
    <property type="molecule type" value="Genomic_DNA"/>
</dbReference>
<dbReference type="Proteomes" id="UP000694480">
    <property type="component" value="Unassembled WGS sequence"/>
</dbReference>
<gene>
    <name evidence="2" type="ORF">IC612_02690</name>
</gene>
<evidence type="ECO:0000313" key="3">
    <source>
        <dbReference type="Proteomes" id="UP000694480"/>
    </source>
</evidence>
<keyword evidence="1" id="KW-0732">Signal</keyword>
<evidence type="ECO:0000313" key="2">
    <source>
        <dbReference type="EMBL" id="MBF5026703.1"/>
    </source>
</evidence>
<dbReference type="Gene3D" id="2.40.160.60">
    <property type="entry name" value="Outer membrane protein transport protein (OMPP1/FadL/TodX)"/>
    <property type="match status" value="1"/>
</dbReference>
<feature type="signal peptide" evidence="1">
    <location>
        <begin position="1"/>
        <end position="19"/>
    </location>
</feature>
<comment type="caution">
    <text evidence="2">The sequence shown here is derived from an EMBL/GenBank/DDBJ whole genome shotgun (WGS) entry which is preliminary data.</text>
</comment>
<sequence>MLKKSILILSVAATYYVQAQDASVLRNSIEVYQNPVLGGSAKYNAMAGSMGALGGDVSVIASNPAGVGVAIAGDVSGTLVISGSENITMLNNQSYDYKINDTDLGHVGGIAVFGTRSNSPWKFVNLGFSVVRSSIEDYSESPGNNSIAFNLPDSDRLLYNGHAYNRLGDVTKMALAVGGNYDNRFYLGAGINLHGATLSQYDSAAMKFENSGDVEVFNKQYTPYHEDASGFSASVGVIGKLNNQIRLGASLETPTWWSIERSYEFYGYDSADDGLYGEDRGYKTPMKATLSAAYVPTKNFALNVDYAVGLSKPEFSKMDVAAQEEINTFLDANYQNFSEVKVGMEYRMNQVRLRGGYSMTTSPFEDISLQVNQPSGSVTAQTLSNLYAGERENIGLGIGYDFRSFYLDAAYNMINSTYKSPFLAGSSTAGTEYYSPSAYFDNDASVVSDVENKRSLVSLTFGWKF</sequence>
<dbReference type="RefSeq" id="WP_194738630.1">
    <property type="nucleotide sequence ID" value="NZ_JADKYY010000002.1"/>
</dbReference>
<keyword evidence="3" id="KW-1185">Reference proteome</keyword>
<evidence type="ECO:0000256" key="1">
    <source>
        <dbReference type="SAM" id="SignalP"/>
    </source>
</evidence>
<proteinExistence type="predicted"/>
<dbReference type="SUPFAM" id="SSF56935">
    <property type="entry name" value="Porins"/>
    <property type="match status" value="1"/>
</dbReference>
<dbReference type="AlphaFoldDB" id="A0A930YUN9"/>
<protein>
    <submittedName>
        <fullName evidence="2">Hemin receptor</fullName>
    </submittedName>
</protein>
<organism evidence="2 3">
    <name type="scientific">Planobacterium oryzisoli</name>
    <dbReference type="NCBI Taxonomy" id="2771435"/>
    <lineage>
        <taxon>Bacteria</taxon>
        <taxon>Pseudomonadati</taxon>
        <taxon>Bacteroidota</taxon>
        <taxon>Flavobacteriia</taxon>
        <taxon>Flavobacteriales</taxon>
        <taxon>Weeksellaceae</taxon>
        <taxon>Chryseobacterium group</taxon>
        <taxon>Chryseobacterium</taxon>
    </lineage>
</organism>
<feature type="chain" id="PRO_5037265778" evidence="1">
    <location>
        <begin position="20"/>
        <end position="465"/>
    </location>
</feature>